<accession>A0ACB7VXB9</accession>
<keyword evidence="2" id="KW-1185">Reference proteome</keyword>
<comment type="caution">
    <text evidence="1">The sequence shown here is derived from an EMBL/GenBank/DDBJ whole genome shotgun (WGS) entry which is preliminary data.</text>
</comment>
<sequence>MKSNKHIFFFCVKPNYHTCFYSVLHNRENISEVSKKMKGKQSSEQSDISYKVLNCYKKGELHSLTVAEMKCFLASKKMKVGGKKEDLIQRINLLLS</sequence>
<protein>
    <submittedName>
        <fullName evidence="1">DNA helicase protein</fullName>
        <ecNumber evidence="1">3.6.4.12</ecNumber>
    </submittedName>
</protein>
<keyword evidence="1" id="KW-0378">Hydrolase</keyword>
<dbReference type="EMBL" id="CM037016">
    <property type="protein sequence ID" value="KAH7679502.1"/>
    <property type="molecule type" value="Genomic_DNA"/>
</dbReference>
<organism evidence="1 2">
    <name type="scientific">Dioscorea alata</name>
    <name type="common">Purple yam</name>
    <dbReference type="NCBI Taxonomy" id="55571"/>
    <lineage>
        <taxon>Eukaryota</taxon>
        <taxon>Viridiplantae</taxon>
        <taxon>Streptophyta</taxon>
        <taxon>Embryophyta</taxon>
        <taxon>Tracheophyta</taxon>
        <taxon>Spermatophyta</taxon>
        <taxon>Magnoliopsida</taxon>
        <taxon>Liliopsida</taxon>
        <taxon>Dioscoreales</taxon>
        <taxon>Dioscoreaceae</taxon>
        <taxon>Dioscorea</taxon>
    </lineage>
</organism>
<proteinExistence type="predicted"/>
<keyword evidence="1" id="KW-0347">Helicase</keyword>
<gene>
    <name evidence="1" type="ORF">IHE45_06G062900</name>
</gene>
<dbReference type="Proteomes" id="UP000827976">
    <property type="component" value="Chromosome 6"/>
</dbReference>
<name>A0ACB7VXB9_DIOAL</name>
<dbReference type="EC" id="3.6.4.12" evidence="1"/>
<evidence type="ECO:0000313" key="2">
    <source>
        <dbReference type="Proteomes" id="UP000827976"/>
    </source>
</evidence>
<keyword evidence="1" id="KW-0547">Nucleotide-binding</keyword>
<keyword evidence="1" id="KW-0067">ATP-binding</keyword>
<reference evidence="2" key="1">
    <citation type="journal article" date="2022" name="Nat. Commun.">
        <title>Chromosome evolution and the genetic basis of agronomically important traits in greater yam.</title>
        <authorList>
            <person name="Bredeson J.V."/>
            <person name="Lyons J.B."/>
            <person name="Oniyinde I.O."/>
            <person name="Okereke N.R."/>
            <person name="Kolade O."/>
            <person name="Nnabue I."/>
            <person name="Nwadili C.O."/>
            <person name="Hribova E."/>
            <person name="Parker M."/>
            <person name="Nwogha J."/>
            <person name="Shu S."/>
            <person name="Carlson J."/>
            <person name="Kariba R."/>
            <person name="Muthemba S."/>
            <person name="Knop K."/>
            <person name="Barton G.J."/>
            <person name="Sherwood A.V."/>
            <person name="Lopez-Montes A."/>
            <person name="Asiedu R."/>
            <person name="Jamnadass R."/>
            <person name="Muchugi A."/>
            <person name="Goodstein D."/>
            <person name="Egesi C.N."/>
            <person name="Featherston J."/>
            <person name="Asfaw A."/>
            <person name="Simpson G.G."/>
            <person name="Dolezel J."/>
            <person name="Hendre P.S."/>
            <person name="Van Deynze A."/>
            <person name="Kumar P.L."/>
            <person name="Obidiegwu J.E."/>
            <person name="Bhattacharjee R."/>
            <person name="Rokhsar D.S."/>
        </authorList>
    </citation>
    <scope>NUCLEOTIDE SEQUENCE [LARGE SCALE GENOMIC DNA]</scope>
    <source>
        <strain evidence="2">cv. TDa95/00328</strain>
    </source>
</reference>
<evidence type="ECO:0000313" key="1">
    <source>
        <dbReference type="EMBL" id="KAH7679502.1"/>
    </source>
</evidence>